<keyword evidence="2" id="KW-0169">Cobalamin biosynthesis</keyword>
<evidence type="ECO:0000256" key="3">
    <source>
        <dbReference type="ARBA" id="ARBA00022603"/>
    </source>
</evidence>
<name>A0A679JFF5_9HYPH</name>
<dbReference type="Gene3D" id="3.40.1010.10">
    <property type="entry name" value="Cobalt-precorrin-4 Transmethylase, Domain 1"/>
    <property type="match status" value="1"/>
</dbReference>
<accession>A0A679JFF5</accession>
<comment type="pathway">
    <text evidence="1">Cofactor biosynthesis; adenosylcobalamin biosynthesis.</text>
</comment>
<evidence type="ECO:0000256" key="4">
    <source>
        <dbReference type="ARBA" id="ARBA00022679"/>
    </source>
</evidence>
<dbReference type="PANTHER" id="PTHR43467">
    <property type="entry name" value="COBALT-PRECORRIN-2 C(20)-METHYLTRANSFERASE"/>
    <property type="match status" value="1"/>
</dbReference>
<dbReference type="EC" id="2.1.1.152" evidence="6"/>
<evidence type="ECO:0000256" key="6">
    <source>
        <dbReference type="PIRNR" id="PIRNR036525"/>
    </source>
</evidence>
<dbReference type="GO" id="GO:0032259">
    <property type="term" value="P:methylation"/>
    <property type="evidence" value="ECO:0007669"/>
    <property type="project" value="UniProtKB-KW"/>
</dbReference>
<dbReference type="CDD" id="cd11643">
    <property type="entry name" value="Precorrin-6A-synthase"/>
    <property type="match status" value="1"/>
</dbReference>
<gene>
    <name evidence="8" type="ORF">MBUL_03629</name>
</gene>
<dbReference type="PANTHER" id="PTHR43467:SF1">
    <property type="entry name" value="PRECORRIN-6A SYNTHASE [DEACETYLATING]"/>
    <property type="match status" value="1"/>
</dbReference>
<evidence type="ECO:0000256" key="5">
    <source>
        <dbReference type="ARBA" id="ARBA00022691"/>
    </source>
</evidence>
<dbReference type="InterPro" id="IPR014777">
    <property type="entry name" value="4pyrrole_Mease_sub1"/>
</dbReference>
<dbReference type="GO" id="GO:0043819">
    <property type="term" value="F:precorrin-6A synthase (deacetylating) activity"/>
    <property type="evidence" value="ECO:0007669"/>
    <property type="project" value="UniProtKB-EC"/>
</dbReference>
<keyword evidence="3 6" id="KW-0489">Methyltransferase</keyword>
<dbReference type="Pfam" id="PF00590">
    <property type="entry name" value="TP_methylase"/>
    <property type="match status" value="1"/>
</dbReference>
<feature type="domain" description="Tetrapyrrole methylase" evidence="7">
    <location>
        <begin position="4"/>
        <end position="223"/>
    </location>
</feature>
<comment type="function">
    <text evidence="6">Catalyzes the methylation of C-1 in precorrin-5 and the subsequent extrusion of acetic acid from the resulting intermediate to form cobalt-precorrin-6A.</text>
</comment>
<protein>
    <recommendedName>
        <fullName evidence="6">Precorrin-6A synthase [deacetylating]</fullName>
        <ecNumber evidence="6">2.1.1.152</ecNumber>
    </recommendedName>
</protein>
<dbReference type="InterPro" id="IPR000878">
    <property type="entry name" value="4pyrrol_Mease"/>
</dbReference>
<dbReference type="InterPro" id="IPR035996">
    <property type="entry name" value="4pyrrol_Methylase_sf"/>
</dbReference>
<dbReference type="AlphaFoldDB" id="A0A679JFF5"/>
<keyword evidence="4 6" id="KW-0808">Transferase</keyword>
<dbReference type="GO" id="GO:0009236">
    <property type="term" value="P:cobalamin biosynthetic process"/>
    <property type="evidence" value="ECO:0007669"/>
    <property type="project" value="UniProtKB-KW"/>
</dbReference>
<dbReference type="InterPro" id="IPR012797">
    <property type="entry name" value="CobF"/>
</dbReference>
<sequence length="252" mass="27776">MRQILVIGIGTGNPEHVTIQAIRALNTVDVVFVLDKGGEKADLVALRREICERYIEDRPYRIVEAQDPERDRNPADYGLAVEDWHGARAALYEAMIARELPEDGTGAFLVWGDPSLYDSTLRIIDRIVARGRLAFDHRVIPGITSVQALAASHRIALNRIGAPVQITTGRQIAGGLSAEADTTVVMLDGDPTFAHLDPNLTIYWGAYLGSDDEITLSGRLGDVAGEIRRVRAEARARHGWIMDTYLLRKPAD</sequence>
<dbReference type="NCBIfam" id="TIGR02434">
    <property type="entry name" value="CobF"/>
    <property type="match status" value="1"/>
</dbReference>
<dbReference type="EMBL" id="LR743504">
    <property type="protein sequence ID" value="CAA2106344.1"/>
    <property type="molecule type" value="Genomic_DNA"/>
</dbReference>
<dbReference type="InterPro" id="IPR014776">
    <property type="entry name" value="4pyrrole_Mease_sub2"/>
</dbReference>
<evidence type="ECO:0000313" key="8">
    <source>
        <dbReference type="EMBL" id="CAA2106344.1"/>
    </source>
</evidence>
<evidence type="ECO:0000259" key="7">
    <source>
        <dbReference type="Pfam" id="PF00590"/>
    </source>
</evidence>
<keyword evidence="5 6" id="KW-0949">S-adenosyl-L-methionine</keyword>
<comment type="catalytic activity">
    <reaction evidence="6">
        <text>precorrin-5 + S-adenosyl-L-methionine + H2O = precorrin-6A + acetate + S-adenosyl-L-homocysteine + 2 H(+)</text>
        <dbReference type="Rhea" id="RHEA:18261"/>
        <dbReference type="ChEBI" id="CHEBI:15377"/>
        <dbReference type="ChEBI" id="CHEBI:15378"/>
        <dbReference type="ChEBI" id="CHEBI:30089"/>
        <dbReference type="ChEBI" id="CHEBI:57856"/>
        <dbReference type="ChEBI" id="CHEBI:59789"/>
        <dbReference type="ChEBI" id="CHEBI:77871"/>
        <dbReference type="ChEBI" id="CHEBI:77872"/>
        <dbReference type="EC" id="2.1.1.152"/>
    </reaction>
</comment>
<proteinExistence type="predicted"/>
<dbReference type="PIRSF" id="PIRSF036525">
    <property type="entry name" value="CobF"/>
    <property type="match status" value="1"/>
</dbReference>
<evidence type="ECO:0000256" key="2">
    <source>
        <dbReference type="ARBA" id="ARBA00022573"/>
    </source>
</evidence>
<evidence type="ECO:0000256" key="1">
    <source>
        <dbReference type="ARBA" id="ARBA00004953"/>
    </source>
</evidence>
<reference evidence="8" key="1">
    <citation type="submission" date="2019-12" db="EMBL/GenBank/DDBJ databases">
        <authorList>
            <person name="Cremers G."/>
        </authorList>
    </citation>
    <scope>NUCLEOTIDE SEQUENCE</scope>
    <source>
        <strain evidence="8">Mbul1</strain>
    </source>
</reference>
<dbReference type="SUPFAM" id="SSF53790">
    <property type="entry name" value="Tetrapyrrole methylase"/>
    <property type="match status" value="1"/>
</dbReference>
<dbReference type="Gene3D" id="3.30.950.10">
    <property type="entry name" value="Methyltransferase, Cobalt-precorrin-4 Transmethylase, Domain 2"/>
    <property type="match status" value="1"/>
</dbReference>
<organism evidence="8">
    <name type="scientific">Methylobacterium bullatum</name>
    <dbReference type="NCBI Taxonomy" id="570505"/>
    <lineage>
        <taxon>Bacteria</taxon>
        <taxon>Pseudomonadati</taxon>
        <taxon>Pseudomonadota</taxon>
        <taxon>Alphaproteobacteria</taxon>
        <taxon>Hyphomicrobiales</taxon>
        <taxon>Methylobacteriaceae</taxon>
        <taxon>Methylobacterium</taxon>
    </lineage>
</organism>